<dbReference type="InterPro" id="IPR027417">
    <property type="entry name" value="P-loop_NTPase"/>
</dbReference>
<dbReference type="Proteomes" id="UP001188597">
    <property type="component" value="Unassembled WGS sequence"/>
</dbReference>
<keyword evidence="1" id="KW-0611">Plant defense</keyword>
<dbReference type="PANTHER" id="PTHR33463:SF203">
    <property type="entry name" value="AAA+ ATPASE DOMAIN-CONTAINING PROTEIN"/>
    <property type="match status" value="1"/>
</dbReference>
<evidence type="ECO:0000313" key="3">
    <source>
        <dbReference type="EMBL" id="KAK3017330.1"/>
    </source>
</evidence>
<reference evidence="3" key="1">
    <citation type="submission" date="2022-12" db="EMBL/GenBank/DDBJ databases">
        <title>Draft genome assemblies for two species of Escallonia (Escalloniales).</title>
        <authorList>
            <person name="Chanderbali A."/>
            <person name="Dervinis C."/>
            <person name="Anghel I."/>
            <person name="Soltis D."/>
            <person name="Soltis P."/>
            <person name="Zapata F."/>
        </authorList>
    </citation>
    <scope>NUCLEOTIDE SEQUENCE</scope>
    <source>
        <strain evidence="3">UCBG64.0493</strain>
        <tissue evidence="3">Leaf</tissue>
    </source>
</reference>
<dbReference type="PANTHER" id="PTHR33463">
    <property type="entry name" value="NB-ARC DOMAIN-CONTAINING PROTEIN-RELATED"/>
    <property type="match status" value="1"/>
</dbReference>
<gene>
    <name evidence="3" type="ORF">RJ639_005483</name>
</gene>
<accession>A0AA88W587</accession>
<dbReference type="GO" id="GO:0043531">
    <property type="term" value="F:ADP binding"/>
    <property type="evidence" value="ECO:0007669"/>
    <property type="project" value="InterPro"/>
</dbReference>
<comment type="caution">
    <text evidence="3">The sequence shown here is derived from an EMBL/GenBank/DDBJ whole genome shotgun (WGS) entry which is preliminary data.</text>
</comment>
<sequence>MAEDIGSSLLTKVAEYMVVPVGRQFKYLLYSNSNIEDLNDQVIDLENMRAGVQISVDAAKRHLEVIGSDVEAWLNDVENIEEADRILEGRDKMKTRYVLGRKAMKKTEVVTKLQGKGNKYTELSYPAPPTEIISALTNNSMGFESRISTTKNIKAMKNDEISIIGICGMGGVGKTTMAKEVHEILKVENIFHESFVVVVSQSQDIKKIQGQLAEKLDLHFWETTIPGRADKLRARLSTGLKCLVVLDDV</sequence>
<dbReference type="PRINTS" id="PR00364">
    <property type="entry name" value="DISEASERSIST"/>
</dbReference>
<dbReference type="InterPro" id="IPR002182">
    <property type="entry name" value="NB-ARC"/>
</dbReference>
<dbReference type="Pfam" id="PF00931">
    <property type="entry name" value="NB-ARC"/>
    <property type="match status" value="1"/>
</dbReference>
<dbReference type="InterPro" id="IPR050905">
    <property type="entry name" value="Plant_NBS-LRR"/>
</dbReference>
<evidence type="ECO:0000313" key="4">
    <source>
        <dbReference type="Proteomes" id="UP001188597"/>
    </source>
</evidence>
<organism evidence="3 4">
    <name type="scientific">Escallonia herrerae</name>
    <dbReference type="NCBI Taxonomy" id="1293975"/>
    <lineage>
        <taxon>Eukaryota</taxon>
        <taxon>Viridiplantae</taxon>
        <taxon>Streptophyta</taxon>
        <taxon>Embryophyta</taxon>
        <taxon>Tracheophyta</taxon>
        <taxon>Spermatophyta</taxon>
        <taxon>Magnoliopsida</taxon>
        <taxon>eudicotyledons</taxon>
        <taxon>Gunneridae</taxon>
        <taxon>Pentapetalae</taxon>
        <taxon>asterids</taxon>
        <taxon>campanulids</taxon>
        <taxon>Escalloniales</taxon>
        <taxon>Escalloniaceae</taxon>
        <taxon>Escallonia</taxon>
    </lineage>
</organism>
<dbReference type="Gene3D" id="3.40.50.300">
    <property type="entry name" value="P-loop containing nucleotide triphosphate hydrolases"/>
    <property type="match status" value="1"/>
</dbReference>
<name>A0AA88W587_9ASTE</name>
<protein>
    <recommendedName>
        <fullName evidence="2">NB-ARC domain-containing protein</fullName>
    </recommendedName>
</protein>
<feature type="domain" description="NB-ARC" evidence="2">
    <location>
        <begin position="156"/>
        <end position="249"/>
    </location>
</feature>
<dbReference type="EMBL" id="JAVXUP010001010">
    <property type="protein sequence ID" value="KAK3017330.1"/>
    <property type="molecule type" value="Genomic_DNA"/>
</dbReference>
<evidence type="ECO:0000256" key="1">
    <source>
        <dbReference type="ARBA" id="ARBA00022821"/>
    </source>
</evidence>
<dbReference type="SUPFAM" id="SSF52540">
    <property type="entry name" value="P-loop containing nucleoside triphosphate hydrolases"/>
    <property type="match status" value="1"/>
</dbReference>
<keyword evidence="4" id="KW-1185">Reference proteome</keyword>
<evidence type="ECO:0000259" key="2">
    <source>
        <dbReference type="Pfam" id="PF00931"/>
    </source>
</evidence>
<dbReference type="AlphaFoldDB" id="A0AA88W587"/>
<proteinExistence type="predicted"/>